<feature type="compositionally biased region" description="Basic and acidic residues" evidence="1">
    <location>
        <begin position="348"/>
        <end position="371"/>
    </location>
</feature>
<organism evidence="2 3">
    <name type="scientific">Phyllosticta citriasiana</name>
    <dbReference type="NCBI Taxonomy" id="595635"/>
    <lineage>
        <taxon>Eukaryota</taxon>
        <taxon>Fungi</taxon>
        <taxon>Dikarya</taxon>
        <taxon>Ascomycota</taxon>
        <taxon>Pezizomycotina</taxon>
        <taxon>Dothideomycetes</taxon>
        <taxon>Dothideomycetes incertae sedis</taxon>
        <taxon>Botryosphaeriales</taxon>
        <taxon>Phyllostictaceae</taxon>
        <taxon>Phyllosticta</taxon>
    </lineage>
</organism>
<feature type="compositionally biased region" description="Pro residues" evidence="1">
    <location>
        <begin position="131"/>
        <end position="145"/>
    </location>
</feature>
<feature type="compositionally biased region" description="Polar residues" evidence="1">
    <location>
        <begin position="165"/>
        <end position="175"/>
    </location>
</feature>
<evidence type="ECO:0000313" key="3">
    <source>
        <dbReference type="Proteomes" id="UP001363622"/>
    </source>
</evidence>
<dbReference type="Proteomes" id="UP001363622">
    <property type="component" value="Unassembled WGS sequence"/>
</dbReference>
<reference evidence="2 3" key="1">
    <citation type="submission" date="2024-04" db="EMBL/GenBank/DDBJ databases">
        <title>Phyllosticta paracitricarpa is synonymous to the EU quarantine fungus P. citricarpa based on phylogenomic analyses.</title>
        <authorList>
            <consortium name="Lawrence Berkeley National Laboratory"/>
            <person name="Van Ingen-Buijs V.A."/>
            <person name="Van Westerhoven A.C."/>
            <person name="Haridas S."/>
            <person name="Skiadas P."/>
            <person name="Martin F."/>
            <person name="Groenewald J.Z."/>
            <person name="Crous P.W."/>
            <person name="Seidl M.F."/>
        </authorList>
    </citation>
    <scope>NUCLEOTIDE SEQUENCE [LARGE SCALE GENOMIC DNA]</scope>
    <source>
        <strain evidence="2 3">CBS 123371</strain>
    </source>
</reference>
<gene>
    <name evidence="2" type="ORF">IWZ03DRAFT_55261</name>
</gene>
<dbReference type="PANTHER" id="PTHR13464">
    <property type="entry name" value="TRANSCRIPTIONAL REGULATOR PROTEIN HCNGP"/>
    <property type="match status" value="1"/>
</dbReference>
<evidence type="ECO:0000313" key="2">
    <source>
        <dbReference type="EMBL" id="KAK7512294.1"/>
    </source>
</evidence>
<comment type="caution">
    <text evidence="2">The sequence shown here is derived from an EMBL/GenBank/DDBJ whole genome shotgun (WGS) entry which is preliminary data.</text>
</comment>
<feature type="compositionally biased region" description="Basic and acidic residues" evidence="1">
    <location>
        <begin position="96"/>
        <end position="110"/>
    </location>
</feature>
<dbReference type="PANTHER" id="PTHR13464:SF0">
    <property type="entry name" value="SAP30-BINDING PROTEIN"/>
    <property type="match status" value="1"/>
</dbReference>
<accession>A0ABR1KCV8</accession>
<dbReference type="EMBL" id="JBBPHU010000011">
    <property type="protein sequence ID" value="KAK7512294.1"/>
    <property type="molecule type" value="Genomic_DNA"/>
</dbReference>
<feature type="region of interest" description="Disordered" evidence="1">
    <location>
        <begin position="33"/>
        <end position="217"/>
    </location>
</feature>
<keyword evidence="3" id="KW-1185">Reference proteome</keyword>
<feature type="region of interest" description="Disordered" evidence="1">
    <location>
        <begin position="289"/>
        <end position="371"/>
    </location>
</feature>
<dbReference type="Pfam" id="PF07818">
    <property type="entry name" value="HCNGP"/>
    <property type="match status" value="1"/>
</dbReference>
<evidence type="ECO:0000256" key="1">
    <source>
        <dbReference type="SAM" id="MobiDB-lite"/>
    </source>
</evidence>
<feature type="compositionally biased region" description="Pro residues" evidence="1">
    <location>
        <begin position="202"/>
        <end position="214"/>
    </location>
</feature>
<feature type="compositionally biased region" description="Basic and acidic residues" evidence="1">
    <location>
        <begin position="293"/>
        <end position="306"/>
    </location>
</feature>
<proteinExistence type="predicted"/>
<protein>
    <submittedName>
        <fullName evidence="2">HCNGP-like protein-domain-containing protein</fullName>
    </submittedName>
</protein>
<dbReference type="InterPro" id="IPR012479">
    <property type="entry name" value="SAP30BP"/>
</dbReference>
<name>A0ABR1KCV8_9PEZI</name>
<sequence length="371" mass="40338">MGVGRRKEKDEAIWQWMSVGCCWLVVELGSSRSCELPGAPSPPTPDRCHRDGSSQPKHNTHTMLGLDDYESSGDEGVKVPRHDQTAKPTSAIPPEQAKESKRAYPEKWNDSKVVAANGAAEEPPEQISQPSTPPPADTAPAPGPSLPQKQDIPVDAPASGPTLPPTNDSGDSNGAESAPLSPYSAARAAVRSLTMPKAPNFDIPPSPPGSPPPKTTAQFSHFLEIKKKGHHFNDRLENTSALRNPSLLQRLQTFAGIDGEQQYATTLPEDVALPTKFPRWAYAEELAKSQQEVGRKREEEQRKSQKVEFVPESSSGLGLGSGKGTSMAERVRAGLSREISGSPATSDSGKRRDDQKKDYDYETRKRSRFDR</sequence>
<feature type="compositionally biased region" description="Basic and acidic residues" evidence="1">
    <location>
        <begin position="75"/>
        <end position="85"/>
    </location>
</feature>